<reference evidence="3 4" key="1">
    <citation type="submission" date="2019-11" db="EMBL/GenBank/DDBJ databases">
        <authorList>
            <person name="Cho J.-C."/>
        </authorList>
    </citation>
    <scope>NUCLEOTIDE SEQUENCE [LARGE SCALE GENOMIC DNA]</scope>
    <source>
        <strain evidence="3 4">JH1073</strain>
    </source>
</reference>
<reference evidence="4" key="2">
    <citation type="submission" date="2023-06" db="EMBL/GenBank/DDBJ databases">
        <title>Pangenomics reveal diversification of enzyme families and niche specialization in globally abundant SAR202 bacteria.</title>
        <authorList>
            <person name="Saw J.H.W."/>
        </authorList>
    </citation>
    <scope>NUCLEOTIDE SEQUENCE [LARGE SCALE GENOMIC DNA]</scope>
    <source>
        <strain evidence="4">JH1073</strain>
    </source>
</reference>
<evidence type="ECO:0000313" key="4">
    <source>
        <dbReference type="Proteomes" id="UP001219901"/>
    </source>
</evidence>
<feature type="compositionally biased region" description="Polar residues" evidence="1">
    <location>
        <begin position="16"/>
        <end position="29"/>
    </location>
</feature>
<dbReference type="InterPro" id="IPR036866">
    <property type="entry name" value="RibonucZ/Hydroxyglut_hydro"/>
</dbReference>
<dbReference type="InterPro" id="IPR001279">
    <property type="entry name" value="Metallo-B-lactamas"/>
</dbReference>
<proteinExistence type="predicted"/>
<gene>
    <name evidence="3" type="ORF">GKO48_09440</name>
</gene>
<dbReference type="PANTHER" id="PTHR42663">
    <property type="entry name" value="HYDROLASE C777.06C-RELATED-RELATED"/>
    <property type="match status" value="1"/>
</dbReference>
<dbReference type="Pfam" id="PF12706">
    <property type="entry name" value="Lactamase_B_2"/>
    <property type="match status" value="1"/>
</dbReference>
<keyword evidence="4" id="KW-1185">Reference proteome</keyword>
<feature type="domain" description="Metallo-beta-lactamase" evidence="2">
    <location>
        <begin position="108"/>
        <end position="293"/>
    </location>
</feature>
<feature type="compositionally biased region" description="Low complexity" evidence="1">
    <location>
        <begin position="36"/>
        <end position="46"/>
    </location>
</feature>
<protein>
    <submittedName>
        <fullName evidence="3">MBL fold metallo-hydrolase</fullName>
    </submittedName>
</protein>
<dbReference type="SUPFAM" id="SSF56281">
    <property type="entry name" value="Metallo-hydrolase/oxidoreductase"/>
    <property type="match status" value="1"/>
</dbReference>
<evidence type="ECO:0000259" key="2">
    <source>
        <dbReference type="Pfam" id="PF12706"/>
    </source>
</evidence>
<dbReference type="AlphaFoldDB" id="A0AAJ6CV16"/>
<dbReference type="Proteomes" id="UP001219901">
    <property type="component" value="Chromosome"/>
</dbReference>
<accession>A0AAJ6CV16</accession>
<dbReference type="Gene3D" id="3.60.15.10">
    <property type="entry name" value="Ribonuclease Z/Hydroxyacylglutathione hydrolase-like"/>
    <property type="match status" value="1"/>
</dbReference>
<evidence type="ECO:0000313" key="3">
    <source>
        <dbReference type="EMBL" id="WFG39829.1"/>
    </source>
</evidence>
<evidence type="ECO:0000256" key="1">
    <source>
        <dbReference type="SAM" id="MobiDB-lite"/>
    </source>
</evidence>
<sequence>MVGVRVSSGSVMRSGLQSTERIGSATNYSPRRRYPSSMLNSGSDSGSKSRIVFLGTGTSEGVPRVSCLTSPESDCPVCPDAMKPGSPNRRRNTSLLIQREFSDGRISNVVIDAGKFFYESAMHWFPKYNVQTMDALVITHAHADAVGGLDDLRDWTNNNQESLPIYLRETDLDSVESLFFYLVDRNKQTGGGGVAKLTFETIDDSPFDADGLEMIPLPVEHGRGQEIFGFRFGEVSYISDASAISDSTTELIAGSELLVLDALRPARTHGTHFTLEQAVDEARRLGVKRTLLTDATHDIDHVPVNAELAKLKESEGLDIQYAYDGMEISVEL</sequence>
<feature type="compositionally biased region" description="Low complexity" evidence="1">
    <location>
        <begin position="1"/>
        <end position="15"/>
    </location>
</feature>
<organism evidence="3 4">
    <name type="scientific">Candidatus Lucifugimonas marina</name>
    <dbReference type="NCBI Taxonomy" id="3038979"/>
    <lineage>
        <taxon>Bacteria</taxon>
        <taxon>Bacillati</taxon>
        <taxon>Chloroflexota</taxon>
        <taxon>Dehalococcoidia</taxon>
        <taxon>SAR202 cluster</taxon>
        <taxon>Candidatus Lucifugimonadales</taxon>
        <taxon>Candidatus Lucifugimonadaceae</taxon>
        <taxon>Candidatus Lucifugimonas</taxon>
    </lineage>
</organism>
<dbReference type="EMBL" id="CP046147">
    <property type="protein sequence ID" value="WFG39829.1"/>
    <property type="molecule type" value="Genomic_DNA"/>
</dbReference>
<name>A0AAJ6CV16_9CHLR</name>
<feature type="region of interest" description="Disordered" evidence="1">
    <location>
        <begin position="1"/>
        <end position="46"/>
    </location>
</feature>
<dbReference type="CDD" id="cd16279">
    <property type="entry name" value="metallo-hydrolase-like_MBL-fold"/>
    <property type="match status" value="1"/>
</dbReference>
<dbReference type="PANTHER" id="PTHR42663:SF3">
    <property type="entry name" value="OS09G0363800 PROTEIN"/>
    <property type="match status" value="1"/>
</dbReference>